<feature type="signal peptide" evidence="3">
    <location>
        <begin position="1"/>
        <end position="28"/>
    </location>
</feature>
<dbReference type="Pfam" id="PF00550">
    <property type="entry name" value="PP-binding"/>
    <property type="match status" value="1"/>
</dbReference>
<evidence type="ECO:0000259" key="4">
    <source>
        <dbReference type="PROSITE" id="PS50075"/>
    </source>
</evidence>
<protein>
    <recommendedName>
        <fullName evidence="4">Carrier domain-containing protein</fullName>
    </recommendedName>
</protein>
<dbReference type="AlphaFoldDB" id="F0YLB2"/>
<gene>
    <name evidence="5" type="ORF">AURANDRAFT_67483</name>
</gene>
<keyword evidence="2" id="KW-0597">Phosphoprotein</keyword>
<dbReference type="EMBL" id="GL833156">
    <property type="protein sequence ID" value="EGB04109.1"/>
    <property type="molecule type" value="Genomic_DNA"/>
</dbReference>
<keyword evidence="6" id="KW-1185">Reference proteome</keyword>
<evidence type="ECO:0000256" key="3">
    <source>
        <dbReference type="SAM" id="SignalP"/>
    </source>
</evidence>
<dbReference type="InterPro" id="IPR006162">
    <property type="entry name" value="Ppantetheine_attach_site"/>
</dbReference>
<dbReference type="Proteomes" id="UP000002729">
    <property type="component" value="Unassembled WGS sequence"/>
</dbReference>
<reference evidence="5 6" key="1">
    <citation type="journal article" date="2011" name="Proc. Natl. Acad. Sci. U.S.A.">
        <title>Niche of harmful alga Aureococcus anophagefferens revealed through ecogenomics.</title>
        <authorList>
            <person name="Gobler C.J."/>
            <person name="Berry D.L."/>
            <person name="Dyhrman S.T."/>
            <person name="Wilhelm S.W."/>
            <person name="Salamov A."/>
            <person name="Lobanov A.V."/>
            <person name="Zhang Y."/>
            <person name="Collier J.L."/>
            <person name="Wurch L.L."/>
            <person name="Kustka A.B."/>
            <person name="Dill B.D."/>
            <person name="Shah M."/>
            <person name="VerBerkmoes N.C."/>
            <person name="Kuo A."/>
            <person name="Terry A."/>
            <person name="Pangilinan J."/>
            <person name="Lindquist E.A."/>
            <person name="Lucas S."/>
            <person name="Paulsen I.T."/>
            <person name="Hattenrath-Lehmann T.K."/>
            <person name="Talmage S.C."/>
            <person name="Walker E.A."/>
            <person name="Koch F."/>
            <person name="Burson A.M."/>
            <person name="Marcoval M.A."/>
            <person name="Tang Y.Z."/>
            <person name="Lecleir G.R."/>
            <person name="Coyne K.J."/>
            <person name="Berg G.M."/>
            <person name="Bertrand E.M."/>
            <person name="Saito M.A."/>
            <person name="Gladyshev V.N."/>
            <person name="Grigoriev I.V."/>
        </authorList>
    </citation>
    <scope>NUCLEOTIDE SEQUENCE [LARGE SCALE GENOMIC DNA]</scope>
    <source>
        <strain evidence="6">CCMP 1984</strain>
    </source>
</reference>
<dbReference type="OrthoDB" id="442029at2759"/>
<dbReference type="InterPro" id="IPR036736">
    <property type="entry name" value="ACP-like_sf"/>
</dbReference>
<evidence type="ECO:0000313" key="6">
    <source>
        <dbReference type="Proteomes" id="UP000002729"/>
    </source>
</evidence>
<keyword evidence="3" id="KW-0732">Signal</keyword>
<dbReference type="SUPFAM" id="SSF47336">
    <property type="entry name" value="ACP-like"/>
    <property type="match status" value="1"/>
</dbReference>
<dbReference type="InParanoid" id="F0YLB2"/>
<evidence type="ECO:0000313" key="5">
    <source>
        <dbReference type="EMBL" id="EGB04109.1"/>
    </source>
</evidence>
<organism evidence="6">
    <name type="scientific">Aureococcus anophagefferens</name>
    <name type="common">Harmful bloom alga</name>
    <dbReference type="NCBI Taxonomy" id="44056"/>
    <lineage>
        <taxon>Eukaryota</taxon>
        <taxon>Sar</taxon>
        <taxon>Stramenopiles</taxon>
        <taxon>Ochrophyta</taxon>
        <taxon>Pelagophyceae</taxon>
        <taxon>Pelagomonadales</taxon>
        <taxon>Pelagomonadaceae</taxon>
        <taxon>Aureococcus</taxon>
    </lineage>
</organism>
<keyword evidence="1" id="KW-0596">Phosphopantetheine</keyword>
<dbReference type="KEGG" id="aaf:AURANDRAFT_67483"/>
<sequence>MGHLEASAAAAGLASLALISLDVSGVSANAQLNRLNWHLMAIVSSQFELPFGSFSNHTRKAANSQIAFQSIASLYRLLIADCSGIIFDHFTHIETTPLNRVAATTPVNRVAEGTQISGDIPLISAGLDSLMTTELITQLKIEWHLELPATIAFDHPTLKSLISFVNGSPWGLVAASNIPHARWDIVGHVEAANYGAFTCDGFCADGPALQVHAVELRGVECLTICIKRLLASSLGSKVSQALTCERAMFSQGRVAFAPWRQVDFRGCCNWGLVRELEDITEYIAEVKHGSFGGIRSCCWLGVTRAHLSGRVRRVSECAAKSLLQNDPSRIWHVRFIVSSDQLTPLKRRVTRSAKRDGDAVPTSCALLTCF</sequence>
<dbReference type="GO" id="GO:0031177">
    <property type="term" value="F:phosphopantetheine binding"/>
    <property type="evidence" value="ECO:0007669"/>
    <property type="project" value="InterPro"/>
</dbReference>
<evidence type="ECO:0000256" key="2">
    <source>
        <dbReference type="ARBA" id="ARBA00022553"/>
    </source>
</evidence>
<dbReference type="Gene3D" id="1.10.1200.10">
    <property type="entry name" value="ACP-like"/>
    <property type="match status" value="1"/>
</dbReference>
<dbReference type="RefSeq" id="XP_009041234.1">
    <property type="nucleotide sequence ID" value="XM_009042986.1"/>
</dbReference>
<evidence type="ECO:0000256" key="1">
    <source>
        <dbReference type="ARBA" id="ARBA00022450"/>
    </source>
</evidence>
<accession>F0YLB2</accession>
<dbReference type="InterPro" id="IPR020806">
    <property type="entry name" value="PKS_PP-bd"/>
</dbReference>
<proteinExistence type="predicted"/>
<dbReference type="PROSITE" id="PS00012">
    <property type="entry name" value="PHOSPHOPANTETHEINE"/>
    <property type="match status" value="1"/>
</dbReference>
<dbReference type="GeneID" id="20226261"/>
<dbReference type="PROSITE" id="PS50075">
    <property type="entry name" value="CARRIER"/>
    <property type="match status" value="1"/>
</dbReference>
<feature type="domain" description="Carrier" evidence="4">
    <location>
        <begin position="88"/>
        <end position="169"/>
    </location>
</feature>
<dbReference type="SMART" id="SM00823">
    <property type="entry name" value="PKS_PP"/>
    <property type="match status" value="1"/>
</dbReference>
<name>F0YLB2_AURAN</name>
<dbReference type="InterPro" id="IPR009081">
    <property type="entry name" value="PP-bd_ACP"/>
</dbReference>
<feature type="chain" id="PRO_5003264760" description="Carrier domain-containing protein" evidence="3">
    <location>
        <begin position="29"/>
        <end position="370"/>
    </location>
</feature>